<dbReference type="AlphaFoldDB" id="A0A8K0D0Y2"/>
<sequence length="101" mass="11234">MEAFRPFFTFTKTVSNVSKIDFVENSPEELTLETNLESGDNLENQSNQFEITHIEGATDTEPQETVIFLADGIQLAHSTPLPLSDTLTTKTSTKQKTCLPL</sequence>
<evidence type="ECO:0000313" key="2">
    <source>
        <dbReference type="Proteomes" id="UP000801492"/>
    </source>
</evidence>
<keyword evidence="2" id="KW-1185">Reference proteome</keyword>
<gene>
    <name evidence="1" type="ORF">ILUMI_11051</name>
</gene>
<dbReference type="EMBL" id="VTPC01006231">
    <property type="protein sequence ID" value="KAF2895121.1"/>
    <property type="molecule type" value="Genomic_DNA"/>
</dbReference>
<evidence type="ECO:0000313" key="1">
    <source>
        <dbReference type="EMBL" id="KAF2895121.1"/>
    </source>
</evidence>
<proteinExistence type="predicted"/>
<comment type="caution">
    <text evidence="1">The sequence shown here is derived from an EMBL/GenBank/DDBJ whole genome shotgun (WGS) entry which is preliminary data.</text>
</comment>
<accession>A0A8K0D0Y2</accession>
<protein>
    <submittedName>
        <fullName evidence="1">Uncharacterized protein</fullName>
    </submittedName>
</protein>
<organism evidence="1 2">
    <name type="scientific">Ignelater luminosus</name>
    <name type="common">Cucubano</name>
    <name type="synonym">Pyrophorus luminosus</name>
    <dbReference type="NCBI Taxonomy" id="2038154"/>
    <lineage>
        <taxon>Eukaryota</taxon>
        <taxon>Metazoa</taxon>
        <taxon>Ecdysozoa</taxon>
        <taxon>Arthropoda</taxon>
        <taxon>Hexapoda</taxon>
        <taxon>Insecta</taxon>
        <taxon>Pterygota</taxon>
        <taxon>Neoptera</taxon>
        <taxon>Endopterygota</taxon>
        <taxon>Coleoptera</taxon>
        <taxon>Polyphaga</taxon>
        <taxon>Elateriformia</taxon>
        <taxon>Elateroidea</taxon>
        <taxon>Elateridae</taxon>
        <taxon>Agrypninae</taxon>
        <taxon>Pyrophorini</taxon>
        <taxon>Ignelater</taxon>
    </lineage>
</organism>
<name>A0A8K0D0Y2_IGNLU</name>
<dbReference type="Proteomes" id="UP000801492">
    <property type="component" value="Unassembled WGS sequence"/>
</dbReference>
<reference evidence="1" key="1">
    <citation type="submission" date="2019-08" db="EMBL/GenBank/DDBJ databases">
        <title>The genome of the North American firefly Photinus pyralis.</title>
        <authorList>
            <consortium name="Photinus pyralis genome working group"/>
            <person name="Fallon T.R."/>
            <person name="Sander Lower S.E."/>
            <person name="Weng J.-K."/>
        </authorList>
    </citation>
    <scope>NUCLEOTIDE SEQUENCE</scope>
    <source>
        <strain evidence="1">TRF0915ILg1</strain>
        <tissue evidence="1">Whole body</tissue>
    </source>
</reference>